<accession>A0A1U7HBA9</accession>
<organism evidence="10 11">
    <name type="scientific">Hydrococcus rivularis NIES-593</name>
    <dbReference type="NCBI Taxonomy" id="1921803"/>
    <lineage>
        <taxon>Bacteria</taxon>
        <taxon>Bacillati</taxon>
        <taxon>Cyanobacteriota</taxon>
        <taxon>Cyanophyceae</taxon>
        <taxon>Pleurocapsales</taxon>
        <taxon>Hydrococcaceae</taxon>
        <taxon>Hydrococcus</taxon>
    </lineage>
</organism>
<feature type="domain" description="Glycosyltransferase RgtA/B/C/D-like" evidence="9">
    <location>
        <begin position="65"/>
        <end position="221"/>
    </location>
</feature>
<feature type="transmembrane region" description="Helical" evidence="8">
    <location>
        <begin position="320"/>
        <end position="340"/>
    </location>
</feature>
<dbReference type="GO" id="GO:0016763">
    <property type="term" value="F:pentosyltransferase activity"/>
    <property type="evidence" value="ECO:0007669"/>
    <property type="project" value="TreeGrafter"/>
</dbReference>
<evidence type="ECO:0000256" key="1">
    <source>
        <dbReference type="ARBA" id="ARBA00004651"/>
    </source>
</evidence>
<evidence type="ECO:0000256" key="3">
    <source>
        <dbReference type="ARBA" id="ARBA00022676"/>
    </source>
</evidence>
<dbReference type="EMBL" id="MRCB01000026">
    <property type="protein sequence ID" value="OKH20844.1"/>
    <property type="molecule type" value="Genomic_DNA"/>
</dbReference>
<evidence type="ECO:0000256" key="6">
    <source>
        <dbReference type="ARBA" id="ARBA00022989"/>
    </source>
</evidence>
<comment type="caution">
    <text evidence="10">The sequence shown here is derived from an EMBL/GenBank/DDBJ whole genome shotgun (WGS) entry which is preliminary data.</text>
</comment>
<dbReference type="AlphaFoldDB" id="A0A1U7HBA9"/>
<keyword evidence="11" id="KW-1185">Reference proteome</keyword>
<comment type="subcellular location">
    <subcellularLocation>
        <location evidence="1">Cell membrane</location>
        <topology evidence="1">Multi-pass membrane protein</topology>
    </subcellularLocation>
</comment>
<dbReference type="InterPro" id="IPR050297">
    <property type="entry name" value="LipidA_mod_glycosyltrf_83"/>
</dbReference>
<evidence type="ECO:0000256" key="5">
    <source>
        <dbReference type="ARBA" id="ARBA00022692"/>
    </source>
</evidence>
<keyword evidence="4" id="KW-0808">Transferase</keyword>
<gene>
    <name evidence="10" type="ORF">NIES593_17680</name>
</gene>
<keyword evidence="5 8" id="KW-0812">Transmembrane</keyword>
<evidence type="ECO:0000256" key="8">
    <source>
        <dbReference type="SAM" id="Phobius"/>
    </source>
</evidence>
<evidence type="ECO:0000313" key="10">
    <source>
        <dbReference type="EMBL" id="OKH20844.1"/>
    </source>
</evidence>
<dbReference type="Proteomes" id="UP000186868">
    <property type="component" value="Unassembled WGS sequence"/>
</dbReference>
<name>A0A1U7HBA9_9CYAN</name>
<evidence type="ECO:0000313" key="11">
    <source>
        <dbReference type="Proteomes" id="UP000186868"/>
    </source>
</evidence>
<keyword evidence="2" id="KW-1003">Cell membrane</keyword>
<feature type="transmembrane region" description="Helical" evidence="8">
    <location>
        <begin position="164"/>
        <end position="188"/>
    </location>
</feature>
<feature type="transmembrane region" description="Helical" evidence="8">
    <location>
        <begin position="347"/>
        <end position="367"/>
    </location>
</feature>
<dbReference type="PANTHER" id="PTHR33908">
    <property type="entry name" value="MANNOSYLTRANSFERASE YKCB-RELATED"/>
    <property type="match status" value="1"/>
</dbReference>
<protein>
    <recommendedName>
        <fullName evidence="9">Glycosyltransferase RgtA/B/C/D-like domain-containing protein</fullName>
    </recommendedName>
</protein>
<evidence type="ECO:0000256" key="4">
    <source>
        <dbReference type="ARBA" id="ARBA00022679"/>
    </source>
</evidence>
<feature type="transmembrane region" description="Helical" evidence="8">
    <location>
        <begin position="262"/>
        <end position="288"/>
    </location>
</feature>
<feature type="transmembrane region" description="Helical" evidence="8">
    <location>
        <begin position="209"/>
        <end position="231"/>
    </location>
</feature>
<sequence>MTQKKNYPLLRYISIFFLVFGIFVRLIQYVSNRSLWYDEASLALNIVNRSYLELLGPLDYDQAAPPGFLWIEKLFVQLLGNNEYVLRLFPLIVGIISIFAFYQFAQRYSSTLAAPIAIALFACLESTIYYATEVKQYGVDLMGTLILSLLLIPLRDRVFGKRQILFLSLVGAIFIWLSHPAIFVLSGIELSSWLSAPARKRQSIILNRLPIYLVWLLSFAVLFFLSINVSANNPRLQYSWGASYPDAPWDVVWLFDSFGRFFYTPLSFFSITDGIALFAFVCGCVAYYRTNRTNLLFLASPFLTTLLASYLHKYPFRDRLVFFLAPPTLLFIAEGVVFLLTRFQRRYKYVIILGIIVLIALVIPPSIRASQLVFTPEVKEETVPVLEYVKSHQQPGDMLYIHRGARSQFLYYAEKFGYREGDYILGGFLMPKKEDNREPWVRFTGDIEKLRGKERVWLVFRAKYKESKKFSSYLDRIGKQLDFFSQRIDSAIQPCMFVYLYDFSGSP</sequence>
<feature type="transmembrane region" description="Helical" evidence="8">
    <location>
        <begin position="295"/>
        <end position="314"/>
    </location>
</feature>
<evidence type="ECO:0000259" key="9">
    <source>
        <dbReference type="Pfam" id="PF13231"/>
    </source>
</evidence>
<evidence type="ECO:0000256" key="2">
    <source>
        <dbReference type="ARBA" id="ARBA00022475"/>
    </source>
</evidence>
<dbReference type="GO" id="GO:0005886">
    <property type="term" value="C:plasma membrane"/>
    <property type="evidence" value="ECO:0007669"/>
    <property type="project" value="UniProtKB-SubCell"/>
</dbReference>
<dbReference type="Pfam" id="PF13231">
    <property type="entry name" value="PMT_2"/>
    <property type="match status" value="1"/>
</dbReference>
<feature type="transmembrane region" description="Helical" evidence="8">
    <location>
        <begin position="112"/>
        <end position="132"/>
    </location>
</feature>
<feature type="transmembrane region" description="Helical" evidence="8">
    <location>
        <begin position="84"/>
        <end position="105"/>
    </location>
</feature>
<keyword evidence="7 8" id="KW-0472">Membrane</keyword>
<proteinExistence type="predicted"/>
<keyword evidence="3" id="KW-0328">Glycosyltransferase</keyword>
<dbReference type="InterPro" id="IPR038731">
    <property type="entry name" value="RgtA/B/C-like"/>
</dbReference>
<reference evidence="10 11" key="1">
    <citation type="submission" date="2016-11" db="EMBL/GenBank/DDBJ databases">
        <title>Draft Genome Sequences of Nine Cyanobacterial Strains from Diverse Habitats.</title>
        <authorList>
            <person name="Zhu T."/>
            <person name="Hou S."/>
            <person name="Lu X."/>
            <person name="Hess W.R."/>
        </authorList>
    </citation>
    <scope>NUCLEOTIDE SEQUENCE [LARGE SCALE GENOMIC DNA]</scope>
    <source>
        <strain evidence="10 11">NIES-593</strain>
    </source>
</reference>
<dbReference type="GO" id="GO:0009103">
    <property type="term" value="P:lipopolysaccharide biosynthetic process"/>
    <property type="evidence" value="ECO:0007669"/>
    <property type="project" value="UniProtKB-ARBA"/>
</dbReference>
<keyword evidence="6 8" id="KW-1133">Transmembrane helix</keyword>
<feature type="transmembrane region" description="Helical" evidence="8">
    <location>
        <begin position="12"/>
        <end position="31"/>
    </location>
</feature>
<dbReference type="STRING" id="1921803.NIES593_17680"/>
<dbReference type="PANTHER" id="PTHR33908:SF11">
    <property type="entry name" value="MEMBRANE PROTEIN"/>
    <property type="match status" value="1"/>
</dbReference>
<evidence type="ECO:0000256" key="7">
    <source>
        <dbReference type="ARBA" id="ARBA00023136"/>
    </source>
</evidence>